<dbReference type="InterPro" id="IPR001179">
    <property type="entry name" value="PPIase_FKBP_dom"/>
</dbReference>
<feature type="domain" description="PPIase FKBP-type" evidence="6">
    <location>
        <begin position="31"/>
        <end position="124"/>
    </location>
</feature>
<dbReference type="GO" id="GO:0003755">
    <property type="term" value="F:peptidyl-prolyl cis-trans isomerase activity"/>
    <property type="evidence" value="ECO:0007669"/>
    <property type="project" value="UniProtKB-KW"/>
</dbReference>
<dbReference type="Proteomes" id="UP000006671">
    <property type="component" value="Unassembled WGS sequence"/>
</dbReference>
<evidence type="ECO:0000256" key="2">
    <source>
        <dbReference type="ARBA" id="ARBA00013194"/>
    </source>
</evidence>
<evidence type="ECO:0000256" key="4">
    <source>
        <dbReference type="ARBA" id="ARBA00023235"/>
    </source>
</evidence>
<dbReference type="Gene3D" id="3.10.50.40">
    <property type="match status" value="1"/>
</dbReference>
<evidence type="ECO:0000259" key="6">
    <source>
        <dbReference type="PROSITE" id="PS50059"/>
    </source>
</evidence>
<evidence type="ECO:0000256" key="3">
    <source>
        <dbReference type="ARBA" id="ARBA00023110"/>
    </source>
</evidence>
<dbReference type="SUPFAM" id="SSF54534">
    <property type="entry name" value="FKBP-like"/>
    <property type="match status" value="1"/>
</dbReference>
<keyword evidence="4 5" id="KW-0413">Isomerase</keyword>
<dbReference type="InterPro" id="IPR050689">
    <property type="entry name" value="FKBP-type_PPIase"/>
</dbReference>
<dbReference type="InParanoid" id="D2VAT2"/>
<evidence type="ECO:0000256" key="1">
    <source>
        <dbReference type="ARBA" id="ARBA00000971"/>
    </source>
</evidence>
<dbReference type="PANTHER" id="PTHR10516:SF443">
    <property type="entry name" value="FK506-BINDING PROTEIN 59-RELATED"/>
    <property type="match status" value="1"/>
</dbReference>
<dbReference type="eggNOG" id="KOG0549">
    <property type="taxonomic scope" value="Eukaryota"/>
</dbReference>
<evidence type="ECO:0000313" key="7">
    <source>
        <dbReference type="EMBL" id="EFC46134.1"/>
    </source>
</evidence>
<accession>D2VAT2</accession>
<reference evidence="7 8" key="1">
    <citation type="journal article" date="2010" name="Cell">
        <title>The genome of Naegleria gruberi illuminates early eukaryotic versatility.</title>
        <authorList>
            <person name="Fritz-Laylin L.K."/>
            <person name="Prochnik S.E."/>
            <person name="Ginger M.L."/>
            <person name="Dacks J.B."/>
            <person name="Carpenter M.L."/>
            <person name="Field M.C."/>
            <person name="Kuo A."/>
            <person name="Paredez A."/>
            <person name="Chapman J."/>
            <person name="Pham J."/>
            <person name="Shu S."/>
            <person name="Neupane R."/>
            <person name="Cipriano M."/>
            <person name="Mancuso J."/>
            <person name="Tu H."/>
            <person name="Salamov A."/>
            <person name="Lindquist E."/>
            <person name="Shapiro H."/>
            <person name="Lucas S."/>
            <person name="Grigoriev I.V."/>
            <person name="Cande W.Z."/>
            <person name="Fulton C."/>
            <person name="Rokhsar D.S."/>
            <person name="Dawson S.C."/>
        </authorList>
    </citation>
    <scope>NUCLEOTIDE SEQUENCE [LARGE SCALE GENOMIC DNA]</scope>
    <source>
        <strain evidence="7 8">NEG-M</strain>
    </source>
</reference>
<dbReference type="EMBL" id="GG738860">
    <property type="protein sequence ID" value="EFC46134.1"/>
    <property type="molecule type" value="Genomic_DNA"/>
</dbReference>
<comment type="catalytic activity">
    <reaction evidence="1 5">
        <text>[protein]-peptidylproline (omega=180) = [protein]-peptidylproline (omega=0)</text>
        <dbReference type="Rhea" id="RHEA:16237"/>
        <dbReference type="Rhea" id="RHEA-COMP:10747"/>
        <dbReference type="Rhea" id="RHEA-COMP:10748"/>
        <dbReference type="ChEBI" id="CHEBI:83833"/>
        <dbReference type="ChEBI" id="CHEBI:83834"/>
        <dbReference type="EC" id="5.2.1.8"/>
    </reaction>
</comment>
<organism evidence="8">
    <name type="scientific">Naegleria gruberi</name>
    <name type="common">Amoeba</name>
    <dbReference type="NCBI Taxonomy" id="5762"/>
    <lineage>
        <taxon>Eukaryota</taxon>
        <taxon>Discoba</taxon>
        <taxon>Heterolobosea</taxon>
        <taxon>Tetramitia</taxon>
        <taxon>Eutetramitia</taxon>
        <taxon>Vahlkampfiidae</taxon>
        <taxon>Naegleria</taxon>
    </lineage>
</organism>
<dbReference type="EC" id="5.2.1.8" evidence="2 5"/>
<proteinExistence type="predicted"/>
<dbReference type="KEGG" id="ngr:NAEGRDRAFT_65966"/>
<evidence type="ECO:0000313" key="8">
    <source>
        <dbReference type="Proteomes" id="UP000006671"/>
    </source>
</evidence>
<dbReference type="AlphaFoldDB" id="D2VAT2"/>
<sequence>MALFLSDAADPNNETQINIMKEGRGKTPKQGDYITLHYKMRVQGQHHDFDDTWLIKKPYTFKLDPGARKVIDGWEKAFLSGKLKEGTTAELVIPYQEAYYEKGAPPYVPARSGIVCKIEVLSVNDHRCVIL</sequence>
<keyword evidence="8" id="KW-1185">Reference proteome</keyword>
<protein>
    <recommendedName>
        <fullName evidence="2 5">peptidylprolyl isomerase</fullName>
        <ecNumber evidence="2 5">5.2.1.8</ecNumber>
    </recommendedName>
</protein>
<dbReference type="InterPro" id="IPR046357">
    <property type="entry name" value="PPIase_dom_sf"/>
</dbReference>
<dbReference type="OrthoDB" id="1902587at2759"/>
<dbReference type="PANTHER" id="PTHR10516">
    <property type="entry name" value="PEPTIDYL-PROLYL CIS-TRANS ISOMERASE"/>
    <property type="match status" value="1"/>
</dbReference>
<name>D2VAT2_NAEGR</name>
<dbReference type="PROSITE" id="PS50059">
    <property type="entry name" value="FKBP_PPIASE"/>
    <property type="match status" value="1"/>
</dbReference>
<keyword evidence="3 5" id="KW-0697">Rotamase</keyword>
<dbReference type="STRING" id="5762.D2VAT2"/>
<dbReference type="VEuPathDB" id="AmoebaDB:NAEGRDRAFT_65966"/>
<evidence type="ECO:0000256" key="5">
    <source>
        <dbReference type="PROSITE-ProRule" id="PRU00277"/>
    </source>
</evidence>
<gene>
    <name evidence="7" type="ORF">NAEGRDRAFT_65966</name>
</gene>
<dbReference type="RefSeq" id="XP_002678878.1">
    <property type="nucleotide sequence ID" value="XM_002678832.1"/>
</dbReference>
<dbReference type="OMA" id="YYEKGAP"/>
<dbReference type="GeneID" id="8859308"/>
<dbReference type="Pfam" id="PF00254">
    <property type="entry name" value="FKBP_C"/>
    <property type="match status" value="1"/>
</dbReference>